<dbReference type="PANTHER" id="PTHR30522">
    <property type="entry name" value="NUCLEOSIDE TRIPHOSPHATE PYROPHOSPHOHYDROLASE"/>
    <property type="match status" value="1"/>
</dbReference>
<feature type="domain" description="NTP pyrophosphohydrolase MazG-like" evidence="5">
    <location>
        <begin position="31"/>
        <end position="104"/>
    </location>
</feature>
<dbReference type="SUPFAM" id="SSF101386">
    <property type="entry name" value="all-alpha NTP pyrophosphatases"/>
    <property type="match status" value="2"/>
</dbReference>
<evidence type="ECO:0000256" key="2">
    <source>
        <dbReference type="ARBA" id="ARBA00061115"/>
    </source>
</evidence>
<evidence type="ECO:0000313" key="6">
    <source>
        <dbReference type="EMBL" id="GHF28179.1"/>
    </source>
</evidence>
<reference evidence="6" key="2">
    <citation type="submission" date="2020-09" db="EMBL/GenBank/DDBJ databases">
        <authorList>
            <person name="Sun Q."/>
            <person name="Kim S."/>
        </authorList>
    </citation>
    <scope>NUCLEOTIDE SEQUENCE</scope>
    <source>
        <strain evidence="6">KCTC 42590</strain>
    </source>
</reference>
<reference evidence="6" key="1">
    <citation type="journal article" date="2014" name="Int. J. Syst. Evol. Microbiol.">
        <title>Complete genome sequence of Corynebacterium casei LMG S-19264T (=DSM 44701T), isolated from a smear-ripened cheese.</title>
        <authorList>
            <consortium name="US DOE Joint Genome Institute (JGI-PGF)"/>
            <person name="Walter F."/>
            <person name="Albersmeier A."/>
            <person name="Kalinowski J."/>
            <person name="Ruckert C."/>
        </authorList>
    </citation>
    <scope>NUCLEOTIDE SEQUENCE</scope>
    <source>
        <strain evidence="6">KCTC 42590</strain>
    </source>
</reference>
<comment type="catalytic activity">
    <reaction evidence="1">
        <text>ATP + H2O = AMP + diphosphate + H(+)</text>
        <dbReference type="Rhea" id="RHEA:14245"/>
        <dbReference type="ChEBI" id="CHEBI:15377"/>
        <dbReference type="ChEBI" id="CHEBI:15378"/>
        <dbReference type="ChEBI" id="CHEBI:30616"/>
        <dbReference type="ChEBI" id="CHEBI:33019"/>
        <dbReference type="ChEBI" id="CHEBI:456215"/>
        <dbReference type="EC" id="3.6.1.8"/>
    </reaction>
</comment>
<dbReference type="Gene3D" id="1.10.287.1080">
    <property type="entry name" value="MazG-like"/>
    <property type="match status" value="2"/>
</dbReference>
<dbReference type="InterPro" id="IPR011551">
    <property type="entry name" value="NTP_PyrPHydrolase_MazG"/>
</dbReference>
<name>A0A919E8B4_9PROT</name>
<evidence type="ECO:0000256" key="4">
    <source>
        <dbReference type="ARBA" id="ARBA00074799"/>
    </source>
</evidence>
<proteinExistence type="inferred from homology"/>
<dbReference type="AlphaFoldDB" id="A0A919E8B4"/>
<comment type="similarity">
    <text evidence="2">Belongs to the nucleoside triphosphate pyrophosphohydrolase family.</text>
</comment>
<dbReference type="InterPro" id="IPR048015">
    <property type="entry name" value="NTP-PPase_MazG-like_N"/>
</dbReference>
<dbReference type="GO" id="GO:0046061">
    <property type="term" value="P:dATP catabolic process"/>
    <property type="evidence" value="ECO:0007669"/>
    <property type="project" value="TreeGrafter"/>
</dbReference>
<feature type="domain" description="NTP pyrophosphohydrolase MazG-like" evidence="5">
    <location>
        <begin position="169"/>
        <end position="229"/>
    </location>
</feature>
<accession>A0A919E8B4</accession>
<dbReference type="CDD" id="cd11528">
    <property type="entry name" value="NTP-PPase_MazG_Nterm"/>
    <property type="match status" value="1"/>
</dbReference>
<dbReference type="NCBIfam" id="NF007113">
    <property type="entry name" value="PRK09562.1"/>
    <property type="match status" value="1"/>
</dbReference>
<sequence>MKKQQYDISDLLEIMKKLRDPNGGCPWDLEQNFETIAPYTIEEAYEVDEAIRAGNMDELRDELGDLLFQAVFHSQMATEEGHFTFKDVVNSVSEKMIRRHPHVFGDTEIASAEAQISAWEEQKAKERAAKQSKSVLDGVSISLPSLLRAIKLQNRAARVGFDWPQTDQVLDKLLEESKELLDEVQQGASKDAIKEEMGDLLFVMANFARHLDVDPEEALRAANAKFERRFHGIEQKLQAQGKTPIDSSLEEMDALWNEVKKEEKANT</sequence>
<gene>
    <name evidence="6" type="ORF">GCM10017044_24210</name>
</gene>
<protein>
    <recommendedName>
        <fullName evidence="4">Nucleoside triphosphate pyrophosphohydrolase</fullName>
        <ecNumber evidence="3">3.6.1.8</ecNumber>
    </recommendedName>
</protein>
<dbReference type="GO" id="GO:0046076">
    <property type="term" value="P:dTTP catabolic process"/>
    <property type="evidence" value="ECO:0007669"/>
    <property type="project" value="TreeGrafter"/>
</dbReference>
<dbReference type="GO" id="GO:0046052">
    <property type="term" value="P:UTP catabolic process"/>
    <property type="evidence" value="ECO:0007669"/>
    <property type="project" value="TreeGrafter"/>
</dbReference>
<dbReference type="CDD" id="cd11529">
    <property type="entry name" value="NTP-PPase_MazG_Cterm"/>
    <property type="match status" value="1"/>
</dbReference>
<dbReference type="GO" id="GO:0046047">
    <property type="term" value="P:TTP catabolic process"/>
    <property type="evidence" value="ECO:0007669"/>
    <property type="project" value="TreeGrafter"/>
</dbReference>
<dbReference type="RefSeq" id="WP_191253296.1">
    <property type="nucleotide sequence ID" value="NZ_BNCI01000002.1"/>
</dbReference>
<evidence type="ECO:0000259" key="5">
    <source>
        <dbReference type="Pfam" id="PF03819"/>
    </source>
</evidence>
<dbReference type="GO" id="GO:0047693">
    <property type="term" value="F:ATP diphosphatase activity"/>
    <property type="evidence" value="ECO:0007669"/>
    <property type="project" value="UniProtKB-EC"/>
</dbReference>
<dbReference type="FunFam" id="1.10.287.1080:FF:000003">
    <property type="entry name" value="Nucleoside triphosphate pyrophosphohydrolase"/>
    <property type="match status" value="1"/>
</dbReference>
<keyword evidence="7" id="KW-1185">Reference proteome</keyword>
<dbReference type="NCBIfam" id="TIGR00444">
    <property type="entry name" value="mazG"/>
    <property type="match status" value="1"/>
</dbReference>
<evidence type="ECO:0000256" key="1">
    <source>
        <dbReference type="ARBA" id="ARBA00052141"/>
    </source>
</evidence>
<evidence type="ECO:0000313" key="7">
    <source>
        <dbReference type="Proteomes" id="UP000630923"/>
    </source>
</evidence>
<dbReference type="Pfam" id="PF03819">
    <property type="entry name" value="MazG"/>
    <property type="match status" value="2"/>
</dbReference>
<dbReference type="Proteomes" id="UP000630923">
    <property type="component" value="Unassembled WGS sequence"/>
</dbReference>
<dbReference type="InterPro" id="IPR048011">
    <property type="entry name" value="NTP-PPase_MazG-like_C"/>
</dbReference>
<dbReference type="GO" id="GO:0006203">
    <property type="term" value="P:dGTP catabolic process"/>
    <property type="evidence" value="ECO:0007669"/>
    <property type="project" value="TreeGrafter"/>
</dbReference>
<dbReference type="EMBL" id="BNCI01000002">
    <property type="protein sequence ID" value="GHF28179.1"/>
    <property type="molecule type" value="Genomic_DNA"/>
</dbReference>
<dbReference type="EC" id="3.6.1.8" evidence="3"/>
<organism evidence="6 7">
    <name type="scientific">Kordiimonas sediminis</name>
    <dbReference type="NCBI Taxonomy" id="1735581"/>
    <lineage>
        <taxon>Bacteria</taxon>
        <taxon>Pseudomonadati</taxon>
        <taxon>Pseudomonadota</taxon>
        <taxon>Alphaproteobacteria</taxon>
        <taxon>Kordiimonadales</taxon>
        <taxon>Kordiimonadaceae</taxon>
        <taxon>Kordiimonas</taxon>
    </lineage>
</organism>
<dbReference type="FunFam" id="1.10.287.1080:FF:000001">
    <property type="entry name" value="Nucleoside triphosphate pyrophosphohydrolase"/>
    <property type="match status" value="1"/>
</dbReference>
<dbReference type="PANTHER" id="PTHR30522:SF0">
    <property type="entry name" value="NUCLEOSIDE TRIPHOSPHATE PYROPHOSPHOHYDROLASE"/>
    <property type="match status" value="1"/>
</dbReference>
<dbReference type="GO" id="GO:0006950">
    <property type="term" value="P:response to stress"/>
    <property type="evidence" value="ECO:0007669"/>
    <property type="project" value="UniProtKB-ARBA"/>
</dbReference>
<comment type="caution">
    <text evidence="6">The sequence shown here is derived from an EMBL/GenBank/DDBJ whole genome shotgun (WGS) entry which is preliminary data.</text>
</comment>
<dbReference type="InterPro" id="IPR004518">
    <property type="entry name" value="MazG-like_dom"/>
</dbReference>
<dbReference type="GO" id="GO:0046081">
    <property type="term" value="P:dUTP catabolic process"/>
    <property type="evidence" value="ECO:0007669"/>
    <property type="project" value="TreeGrafter"/>
</dbReference>
<evidence type="ECO:0000256" key="3">
    <source>
        <dbReference type="ARBA" id="ARBA00066372"/>
    </source>
</evidence>